<keyword evidence="9 10" id="KW-0472">Membrane</keyword>
<comment type="subcellular location">
    <subcellularLocation>
        <location evidence="1 10">Cell inner membrane</location>
    </subcellularLocation>
</comment>
<dbReference type="PANTHER" id="PTHR38831:SF1">
    <property type="entry name" value="TYPE II SECRETION SYSTEM PROTEIN K-RELATED"/>
    <property type="match status" value="1"/>
</dbReference>
<evidence type="ECO:0000313" key="14">
    <source>
        <dbReference type="EMBL" id="MDK5170857.1"/>
    </source>
</evidence>
<keyword evidence="3 10" id="KW-0813">Transport</keyword>
<evidence type="ECO:0000313" key="16">
    <source>
        <dbReference type="Proteomes" id="UP001174748"/>
    </source>
</evidence>
<evidence type="ECO:0000256" key="7">
    <source>
        <dbReference type="ARBA" id="ARBA00022927"/>
    </source>
</evidence>
<evidence type="ECO:0000313" key="15">
    <source>
        <dbReference type="Proteomes" id="UP001173597"/>
    </source>
</evidence>
<keyword evidence="4 10" id="KW-1003">Cell membrane</keyword>
<keyword evidence="5 10" id="KW-0997">Cell inner membrane</keyword>
<evidence type="ECO:0000256" key="2">
    <source>
        <dbReference type="ARBA" id="ARBA00007246"/>
    </source>
</evidence>
<evidence type="ECO:0000256" key="6">
    <source>
        <dbReference type="ARBA" id="ARBA00022692"/>
    </source>
</evidence>
<keyword evidence="6" id="KW-0812">Transmembrane</keyword>
<keyword evidence="7" id="KW-0653">Protein transport</keyword>
<evidence type="ECO:0000256" key="10">
    <source>
        <dbReference type="PIRNR" id="PIRNR002786"/>
    </source>
</evidence>
<evidence type="ECO:0000259" key="12">
    <source>
        <dbReference type="Pfam" id="PF21687"/>
    </source>
</evidence>
<evidence type="ECO:0000256" key="1">
    <source>
        <dbReference type="ARBA" id="ARBA00004533"/>
    </source>
</evidence>
<protein>
    <recommendedName>
        <fullName evidence="10">Type II secretion system protein K</fullName>
    </recommendedName>
</protein>
<evidence type="ECO:0000259" key="11">
    <source>
        <dbReference type="Pfam" id="PF03934"/>
    </source>
</evidence>
<organism evidence="13 15">
    <name type="scientific">Serratia nevei</name>
    <dbReference type="NCBI Taxonomy" id="2703794"/>
    <lineage>
        <taxon>Bacteria</taxon>
        <taxon>Pseudomonadati</taxon>
        <taxon>Pseudomonadota</taxon>
        <taxon>Gammaproteobacteria</taxon>
        <taxon>Enterobacterales</taxon>
        <taxon>Yersiniaceae</taxon>
        <taxon>Serratia</taxon>
    </lineage>
</organism>
<evidence type="ECO:0000256" key="5">
    <source>
        <dbReference type="ARBA" id="ARBA00022519"/>
    </source>
</evidence>
<reference evidence="13" key="1">
    <citation type="submission" date="2023-01" db="EMBL/GenBank/DDBJ databases">
        <title>Genomic dissection of endemic carbapenem resistance: metallo-beta-lactamase gene dissemination through clonal, plasmid and integron transfer pathways.</title>
        <authorList>
            <person name="Macesic N."/>
        </authorList>
    </citation>
    <scope>NUCLEOTIDE SEQUENCE</scope>
    <source>
        <strain evidence="14">CPO382</strain>
        <strain evidence="13">CPO573</strain>
    </source>
</reference>
<keyword evidence="8" id="KW-1133">Transmembrane helix</keyword>
<dbReference type="GO" id="GO:0009306">
    <property type="term" value="P:protein secretion"/>
    <property type="evidence" value="ECO:0007669"/>
    <property type="project" value="InterPro"/>
</dbReference>
<comment type="caution">
    <text evidence="13">The sequence shown here is derived from an EMBL/GenBank/DDBJ whole genome shotgun (WGS) entry which is preliminary data.</text>
</comment>
<dbReference type="RefSeq" id="WP_236582474.1">
    <property type="nucleotide sequence ID" value="NZ_JARTLO010000018.1"/>
</dbReference>
<dbReference type="InterPro" id="IPR038072">
    <property type="entry name" value="GspK_central_sf"/>
</dbReference>
<evidence type="ECO:0000256" key="8">
    <source>
        <dbReference type="ARBA" id="ARBA00022989"/>
    </source>
</evidence>
<dbReference type="InterPro" id="IPR049179">
    <property type="entry name" value="T2SSK_SAM-like_2nd"/>
</dbReference>
<dbReference type="SUPFAM" id="SSF158544">
    <property type="entry name" value="GspK insert domain-like"/>
    <property type="match status" value="2"/>
</dbReference>
<feature type="domain" description="T2SS protein K second SAM-like" evidence="11">
    <location>
        <begin position="202"/>
        <end position="256"/>
    </location>
</feature>
<gene>
    <name evidence="13" type="primary">gspK</name>
    <name evidence="13" type="ORF">P9854_15865</name>
    <name evidence="14" type="ORF">P9921_10290</name>
</gene>
<evidence type="ECO:0000256" key="9">
    <source>
        <dbReference type="ARBA" id="ARBA00023136"/>
    </source>
</evidence>
<sequence>MMKKQRGMALLMVLLMMSLMAIVAVNINDHWQRSLARTQSQQDRLRAKWLLLGGEIYAQQRWRQAGEQRKAWGASGPAFSMRTEEGEVAIRLRRVDACFNVNALIRAAGSTEVGDSEGAPPNKERRIFMLLLNNLGIADAQAGAIADAIVARAYGEGYLMGDISELRELAGIDRELYLRLAPQLCAAPDAELQINPDAVDEARLPLLRAMLMNALGGERLRTLLAARPPQGWQTLTFLSQEKALQALDDDALDERLKFDDSRWIAQLQLTLNDGRYRLVSAWQPGQSGITVSGRQFDRGEG</sequence>
<dbReference type="EMBL" id="JARTOI010000013">
    <property type="protein sequence ID" value="MDK5170857.1"/>
    <property type="molecule type" value="Genomic_DNA"/>
</dbReference>
<dbReference type="InterPro" id="IPR049031">
    <property type="entry name" value="T2SSK_SAM-like_1st"/>
</dbReference>
<dbReference type="PIRSF" id="PIRSF002786">
    <property type="entry name" value="XcpX"/>
    <property type="match status" value="1"/>
</dbReference>
<dbReference type="AlphaFoldDB" id="A0AAW6XB40"/>
<comment type="similarity">
    <text evidence="2 10">Belongs to the GSP K family.</text>
</comment>
<dbReference type="Gene3D" id="3.30.1300.30">
    <property type="entry name" value="GSPII I/J protein-like"/>
    <property type="match status" value="1"/>
</dbReference>
<dbReference type="Gene3D" id="1.10.40.60">
    <property type="entry name" value="EpsJ-like"/>
    <property type="match status" value="1"/>
</dbReference>
<keyword evidence="16" id="KW-1185">Reference proteome</keyword>
<name>A0AAW6XB40_9GAMM</name>
<dbReference type="InterPro" id="IPR005628">
    <property type="entry name" value="GspK"/>
</dbReference>
<dbReference type="EMBL" id="JARTLO010000018">
    <property type="protein sequence ID" value="MDK4767278.1"/>
    <property type="molecule type" value="Genomic_DNA"/>
</dbReference>
<evidence type="ECO:0000313" key="13">
    <source>
        <dbReference type="EMBL" id="MDK4767278.1"/>
    </source>
</evidence>
<dbReference type="Proteomes" id="UP001173597">
    <property type="component" value="Unassembled WGS sequence"/>
</dbReference>
<dbReference type="Proteomes" id="UP001174748">
    <property type="component" value="Unassembled WGS sequence"/>
</dbReference>
<dbReference type="GO" id="GO:0005886">
    <property type="term" value="C:plasma membrane"/>
    <property type="evidence" value="ECO:0007669"/>
    <property type="project" value="UniProtKB-SubCell"/>
</dbReference>
<accession>A0AAW6XB40</accession>
<dbReference type="NCBIfam" id="NF037980">
    <property type="entry name" value="T2SS_GspK"/>
    <property type="match status" value="1"/>
</dbReference>
<dbReference type="PANTHER" id="PTHR38831">
    <property type="entry name" value="TYPE II SECRETION SYSTEM PROTEIN K"/>
    <property type="match status" value="1"/>
</dbReference>
<dbReference type="Pfam" id="PF03934">
    <property type="entry name" value="T2SSK"/>
    <property type="match status" value="1"/>
</dbReference>
<evidence type="ECO:0000256" key="3">
    <source>
        <dbReference type="ARBA" id="ARBA00022448"/>
    </source>
</evidence>
<dbReference type="Pfam" id="PF21687">
    <property type="entry name" value="T2SSK_1st"/>
    <property type="match status" value="1"/>
</dbReference>
<proteinExistence type="inferred from homology"/>
<feature type="domain" description="T2SS protein K first SAM-like" evidence="12">
    <location>
        <begin position="97"/>
        <end position="189"/>
    </location>
</feature>
<evidence type="ECO:0000256" key="4">
    <source>
        <dbReference type="ARBA" id="ARBA00022475"/>
    </source>
</evidence>